<dbReference type="InterPro" id="IPR005119">
    <property type="entry name" value="LysR_subst-bd"/>
</dbReference>
<dbReference type="PANTHER" id="PTHR30419:SF28">
    <property type="entry name" value="HTH-TYPE TRANSCRIPTIONAL REGULATOR BSDA"/>
    <property type="match status" value="1"/>
</dbReference>
<evidence type="ECO:0000256" key="3">
    <source>
        <dbReference type="ARBA" id="ARBA00023125"/>
    </source>
</evidence>
<accession>A0AAX2ZBI8</accession>
<comment type="similarity">
    <text evidence="1">Belongs to the LysR transcriptional regulatory family.</text>
</comment>
<protein>
    <submittedName>
        <fullName evidence="6">LysR family transcriptional regulator</fullName>
    </submittedName>
</protein>
<evidence type="ECO:0000313" key="7">
    <source>
        <dbReference type="Proteomes" id="UP001198983"/>
    </source>
</evidence>
<name>A0AAX2ZBI8_9FIRM</name>
<dbReference type="SUPFAM" id="SSF46785">
    <property type="entry name" value="Winged helix' DNA-binding domain"/>
    <property type="match status" value="1"/>
</dbReference>
<dbReference type="Pfam" id="PF00126">
    <property type="entry name" value="HTH_1"/>
    <property type="match status" value="1"/>
</dbReference>
<dbReference type="SUPFAM" id="SSF53850">
    <property type="entry name" value="Periplasmic binding protein-like II"/>
    <property type="match status" value="1"/>
</dbReference>
<reference evidence="6 7" key="1">
    <citation type="journal article" date="2023" name="Int. J. Syst. Evol. Microbiol.">
        <title>Terrisporobacter hibernicus sp. nov., isolated from bovine faeces in Northern Ireland.</title>
        <authorList>
            <person name="Mitchell M."/>
            <person name="Nguyen S.V."/>
            <person name="Connor M."/>
            <person name="Fairley D.J."/>
            <person name="Donoghue O."/>
            <person name="Marshall H."/>
            <person name="Koolman L."/>
            <person name="McMullan G."/>
            <person name="Schaffer K.E."/>
            <person name="McGrath J.W."/>
            <person name="Fanning S."/>
        </authorList>
    </citation>
    <scope>NUCLEOTIDE SEQUENCE [LARGE SCALE GENOMIC DNA]</scope>
    <source>
        <strain evidence="6 7">MCA3</strain>
    </source>
</reference>
<evidence type="ECO:0000256" key="4">
    <source>
        <dbReference type="ARBA" id="ARBA00023163"/>
    </source>
</evidence>
<proteinExistence type="inferred from homology"/>
<dbReference type="InterPro" id="IPR036388">
    <property type="entry name" value="WH-like_DNA-bd_sf"/>
</dbReference>
<dbReference type="EMBL" id="CP081135">
    <property type="protein sequence ID" value="UEL46076.1"/>
    <property type="molecule type" value="Genomic_DNA"/>
</dbReference>
<dbReference type="Proteomes" id="UP001198983">
    <property type="component" value="Chromosome"/>
</dbReference>
<dbReference type="RefSeq" id="WP_228415162.1">
    <property type="nucleotide sequence ID" value="NZ_CP081135.1"/>
</dbReference>
<dbReference type="GO" id="GO:0003700">
    <property type="term" value="F:DNA-binding transcription factor activity"/>
    <property type="evidence" value="ECO:0007669"/>
    <property type="project" value="InterPro"/>
</dbReference>
<keyword evidence="3" id="KW-0238">DNA-binding</keyword>
<dbReference type="Gene3D" id="3.40.190.290">
    <property type="match status" value="1"/>
</dbReference>
<keyword evidence="2" id="KW-0805">Transcription regulation</keyword>
<feature type="domain" description="HTH lysR-type" evidence="5">
    <location>
        <begin position="1"/>
        <end position="58"/>
    </location>
</feature>
<dbReference type="PROSITE" id="PS50931">
    <property type="entry name" value="HTH_LYSR"/>
    <property type="match status" value="1"/>
</dbReference>
<dbReference type="KEGG" id="tem:JW646_10385"/>
<gene>
    <name evidence="6" type="ORF">JW646_10385</name>
</gene>
<sequence length="298" mass="34213">MDINTYKLFVAVAETRSISYTAEIMGYTQSGVSHSIKRMEKVLNIQLFVRDRYGVHLTPIGSEVLQHVRKLLAVNEQLDQFIYDIQGVEAGSLNIGTFSSVSVNWLPPIINLFSKEHPNITINLKEGGTNNLNEWVLNGKVDFAFCNKDDNQHLQFIPITSDEFLAIFPKDYPIPSDMESYPIKSFEKMPFILSEPTYDHNIPEILNKEKVHPLIRFSSQDDYAIMSMVENHLGTSILPELMIEQRKDYLKYLPLYPSYQRILGISLKSFYDLSPAAKSFIYFVLDYFNLSFDIDGAI</sequence>
<dbReference type="Gene3D" id="1.10.10.10">
    <property type="entry name" value="Winged helix-like DNA-binding domain superfamily/Winged helix DNA-binding domain"/>
    <property type="match status" value="1"/>
</dbReference>
<dbReference type="AlphaFoldDB" id="A0AAX2ZBI8"/>
<dbReference type="InterPro" id="IPR050950">
    <property type="entry name" value="HTH-type_LysR_regulators"/>
</dbReference>
<keyword evidence="4" id="KW-0804">Transcription</keyword>
<keyword evidence="7" id="KW-1185">Reference proteome</keyword>
<dbReference type="Pfam" id="PF03466">
    <property type="entry name" value="LysR_substrate"/>
    <property type="match status" value="1"/>
</dbReference>
<dbReference type="GO" id="GO:0005829">
    <property type="term" value="C:cytosol"/>
    <property type="evidence" value="ECO:0007669"/>
    <property type="project" value="TreeGrafter"/>
</dbReference>
<organism evidence="6 7">
    <name type="scientific">Terrisporobacter hibernicus</name>
    <dbReference type="NCBI Taxonomy" id="2813371"/>
    <lineage>
        <taxon>Bacteria</taxon>
        <taxon>Bacillati</taxon>
        <taxon>Bacillota</taxon>
        <taxon>Clostridia</taxon>
        <taxon>Peptostreptococcales</taxon>
        <taxon>Peptostreptococcaceae</taxon>
        <taxon>Terrisporobacter</taxon>
    </lineage>
</organism>
<evidence type="ECO:0000256" key="1">
    <source>
        <dbReference type="ARBA" id="ARBA00009437"/>
    </source>
</evidence>
<dbReference type="InterPro" id="IPR036390">
    <property type="entry name" value="WH_DNA-bd_sf"/>
</dbReference>
<dbReference type="InterPro" id="IPR000847">
    <property type="entry name" value="LysR_HTH_N"/>
</dbReference>
<dbReference type="GO" id="GO:0003677">
    <property type="term" value="F:DNA binding"/>
    <property type="evidence" value="ECO:0007669"/>
    <property type="project" value="UniProtKB-KW"/>
</dbReference>
<evidence type="ECO:0000259" key="5">
    <source>
        <dbReference type="PROSITE" id="PS50931"/>
    </source>
</evidence>
<evidence type="ECO:0000256" key="2">
    <source>
        <dbReference type="ARBA" id="ARBA00023015"/>
    </source>
</evidence>
<dbReference type="PANTHER" id="PTHR30419">
    <property type="entry name" value="HTH-TYPE TRANSCRIPTIONAL REGULATOR YBHD"/>
    <property type="match status" value="1"/>
</dbReference>
<dbReference type="CDD" id="cd05466">
    <property type="entry name" value="PBP2_LTTR_substrate"/>
    <property type="match status" value="1"/>
</dbReference>
<evidence type="ECO:0000313" key="6">
    <source>
        <dbReference type="EMBL" id="UEL46076.1"/>
    </source>
</evidence>